<dbReference type="Pfam" id="PF13472">
    <property type="entry name" value="Lipase_GDSL_2"/>
    <property type="match status" value="1"/>
</dbReference>
<organism evidence="2 3">
    <name type="scientific">Cognatiyoonia koreensis</name>
    <dbReference type="NCBI Taxonomy" id="364200"/>
    <lineage>
        <taxon>Bacteria</taxon>
        <taxon>Pseudomonadati</taxon>
        <taxon>Pseudomonadota</taxon>
        <taxon>Alphaproteobacteria</taxon>
        <taxon>Rhodobacterales</taxon>
        <taxon>Paracoccaceae</taxon>
        <taxon>Cognatiyoonia</taxon>
    </lineage>
</organism>
<keyword evidence="3" id="KW-1185">Reference proteome</keyword>
<dbReference type="InterPro" id="IPR013830">
    <property type="entry name" value="SGNH_hydro"/>
</dbReference>
<dbReference type="CDD" id="cd01836">
    <property type="entry name" value="FeeA_FeeB_like"/>
    <property type="match status" value="1"/>
</dbReference>
<dbReference type="GO" id="GO:0016788">
    <property type="term" value="F:hydrolase activity, acting on ester bonds"/>
    <property type="evidence" value="ECO:0007669"/>
    <property type="project" value="UniProtKB-ARBA"/>
</dbReference>
<dbReference type="EMBL" id="FOIZ01000001">
    <property type="protein sequence ID" value="SEW11058.1"/>
    <property type="molecule type" value="Genomic_DNA"/>
</dbReference>
<feature type="domain" description="SGNH hydrolase-type esterase" evidence="1">
    <location>
        <begin position="50"/>
        <end position="215"/>
    </location>
</feature>
<dbReference type="OrthoDB" id="9804395at2"/>
<evidence type="ECO:0000259" key="1">
    <source>
        <dbReference type="Pfam" id="PF13472"/>
    </source>
</evidence>
<dbReference type="AlphaFoldDB" id="A0A1I0P9X4"/>
<proteinExistence type="predicted"/>
<gene>
    <name evidence="2" type="ORF">SAMN04488515_1095</name>
</gene>
<dbReference type="Proteomes" id="UP000199167">
    <property type="component" value="Unassembled WGS sequence"/>
</dbReference>
<dbReference type="Gene3D" id="3.40.50.1110">
    <property type="entry name" value="SGNH hydrolase"/>
    <property type="match status" value="1"/>
</dbReference>
<sequence length="235" mass="25825">MFMDFGRIILFPVILTQGLWVAARAQCMPEPEGPRTGTLGHGPELRVLIVGDSSAVGVGVRHQDEALAGQTVRRLAQDFTVHWRVIAKTGATAGDTVKRLQSTTATPYDVAITALGVNDAKNGVSASAWQKNYTEVLRLLSTRFEVKHITACGLPPVHDFPLLPHPLKGILSRRTQLFDRLLQNIVHHHLHAQFLPLPKSLDPAHMAEDGFHAGPLIYDEWGNHTAASINQHFAH</sequence>
<dbReference type="InterPro" id="IPR036514">
    <property type="entry name" value="SGNH_hydro_sf"/>
</dbReference>
<accession>A0A1I0P9X4</accession>
<dbReference type="RefSeq" id="WP_089991219.1">
    <property type="nucleotide sequence ID" value="NZ_FOIZ01000001.1"/>
</dbReference>
<evidence type="ECO:0000313" key="2">
    <source>
        <dbReference type="EMBL" id="SEW11058.1"/>
    </source>
</evidence>
<name>A0A1I0P9X4_9RHOB</name>
<reference evidence="2 3" key="1">
    <citation type="submission" date="2016-10" db="EMBL/GenBank/DDBJ databases">
        <authorList>
            <person name="de Groot N.N."/>
        </authorList>
    </citation>
    <scope>NUCLEOTIDE SEQUENCE [LARGE SCALE GENOMIC DNA]</scope>
    <source>
        <strain evidence="2 3">DSM 17925</strain>
    </source>
</reference>
<evidence type="ECO:0000313" key="3">
    <source>
        <dbReference type="Proteomes" id="UP000199167"/>
    </source>
</evidence>
<dbReference type="STRING" id="364200.SAMN04488515_1095"/>
<protein>
    <submittedName>
        <fullName evidence="2">Lysophospholipase L1</fullName>
    </submittedName>
</protein>
<dbReference type="SUPFAM" id="SSF52266">
    <property type="entry name" value="SGNH hydrolase"/>
    <property type="match status" value="1"/>
</dbReference>